<dbReference type="RefSeq" id="WP_142810635.1">
    <property type="nucleotide sequence ID" value="NZ_CP036282.1"/>
</dbReference>
<dbReference type="SUPFAM" id="SSF54373">
    <property type="entry name" value="FAD-linked reductases, C-terminal domain"/>
    <property type="match status" value="1"/>
</dbReference>
<dbReference type="EMBL" id="CP036282">
    <property type="protein sequence ID" value="QDL54071.1"/>
    <property type="molecule type" value="Genomic_DNA"/>
</dbReference>
<evidence type="ECO:0000256" key="5">
    <source>
        <dbReference type="ARBA" id="ARBA00022827"/>
    </source>
</evidence>
<evidence type="ECO:0000256" key="6">
    <source>
        <dbReference type="ARBA" id="ARBA00023002"/>
    </source>
</evidence>
<evidence type="ECO:0000313" key="10">
    <source>
        <dbReference type="Proteomes" id="UP000317365"/>
    </source>
</evidence>
<dbReference type="Gene3D" id="1.10.8.870">
    <property type="entry name" value="Alpha-glycerophosphate oxidase, cap domain"/>
    <property type="match status" value="1"/>
</dbReference>
<evidence type="ECO:0000256" key="1">
    <source>
        <dbReference type="ARBA" id="ARBA00001974"/>
    </source>
</evidence>
<dbReference type="Gene3D" id="3.50.50.60">
    <property type="entry name" value="FAD/NAD(P)-binding domain"/>
    <property type="match status" value="1"/>
</dbReference>
<dbReference type="Pfam" id="PF16901">
    <property type="entry name" value="DAO_C"/>
    <property type="match status" value="1"/>
</dbReference>
<accession>A0A515EN32</accession>
<keyword evidence="10" id="KW-1185">Reference proteome</keyword>
<organism evidence="9 10">
    <name type="scientific">Rhodoferax aquaticus</name>
    <dbReference type="NCBI Taxonomy" id="2527691"/>
    <lineage>
        <taxon>Bacteria</taxon>
        <taxon>Pseudomonadati</taxon>
        <taxon>Pseudomonadota</taxon>
        <taxon>Betaproteobacteria</taxon>
        <taxon>Burkholderiales</taxon>
        <taxon>Comamonadaceae</taxon>
        <taxon>Rhodoferax</taxon>
    </lineage>
</organism>
<dbReference type="InterPro" id="IPR036188">
    <property type="entry name" value="FAD/NAD-bd_sf"/>
</dbReference>
<name>A0A515EN32_9BURK</name>
<feature type="domain" description="Alpha-glycerophosphate oxidase C-terminal" evidence="8">
    <location>
        <begin position="412"/>
        <end position="504"/>
    </location>
</feature>
<proteinExistence type="inferred from homology"/>
<dbReference type="PRINTS" id="PR01001">
    <property type="entry name" value="FADG3PDH"/>
</dbReference>
<keyword evidence="6" id="KW-0560">Oxidoreductase</keyword>
<comment type="cofactor">
    <cofactor evidence="1">
        <name>FAD</name>
        <dbReference type="ChEBI" id="CHEBI:57692"/>
    </cofactor>
</comment>
<keyword evidence="5" id="KW-0274">FAD</keyword>
<dbReference type="InterPro" id="IPR038299">
    <property type="entry name" value="DAO_C_sf"/>
</dbReference>
<dbReference type="Pfam" id="PF01266">
    <property type="entry name" value="DAO"/>
    <property type="match status" value="1"/>
</dbReference>
<evidence type="ECO:0000259" key="7">
    <source>
        <dbReference type="Pfam" id="PF01266"/>
    </source>
</evidence>
<dbReference type="KEGG" id="rhg:EXZ61_07745"/>
<evidence type="ECO:0000259" key="8">
    <source>
        <dbReference type="Pfam" id="PF16901"/>
    </source>
</evidence>
<dbReference type="InterPro" id="IPR006076">
    <property type="entry name" value="FAD-dep_OxRdtase"/>
</dbReference>
<dbReference type="Gene3D" id="3.30.9.10">
    <property type="entry name" value="D-Amino Acid Oxidase, subunit A, domain 2"/>
    <property type="match status" value="1"/>
</dbReference>
<dbReference type="GO" id="GO:0006071">
    <property type="term" value="P:glycerol metabolic process"/>
    <property type="evidence" value="ECO:0007669"/>
    <property type="project" value="UniProtKB-KW"/>
</dbReference>
<comment type="similarity">
    <text evidence="2">Belongs to the FAD-dependent glycerol-3-phosphate dehydrogenase family.</text>
</comment>
<dbReference type="InterPro" id="IPR031656">
    <property type="entry name" value="DAO_C"/>
</dbReference>
<dbReference type="PANTHER" id="PTHR11985">
    <property type="entry name" value="GLYCEROL-3-PHOSPHATE DEHYDROGENASE"/>
    <property type="match status" value="1"/>
</dbReference>
<evidence type="ECO:0000256" key="2">
    <source>
        <dbReference type="ARBA" id="ARBA00007330"/>
    </source>
</evidence>
<dbReference type="InterPro" id="IPR000447">
    <property type="entry name" value="G3P_DH_FAD-dep"/>
</dbReference>
<evidence type="ECO:0000256" key="3">
    <source>
        <dbReference type="ARBA" id="ARBA00022630"/>
    </source>
</evidence>
<keyword evidence="4" id="KW-0319">Glycerol metabolism</keyword>
<evidence type="ECO:0000313" key="9">
    <source>
        <dbReference type="EMBL" id="QDL54071.1"/>
    </source>
</evidence>
<evidence type="ECO:0000256" key="4">
    <source>
        <dbReference type="ARBA" id="ARBA00022798"/>
    </source>
</evidence>
<dbReference type="Proteomes" id="UP000317365">
    <property type="component" value="Chromosome"/>
</dbReference>
<protein>
    <submittedName>
        <fullName evidence="9">Glycerol-3-phosphate dehydrogenase/oxidase</fullName>
    </submittedName>
</protein>
<dbReference type="GO" id="GO:0046168">
    <property type="term" value="P:glycerol-3-phosphate catabolic process"/>
    <property type="evidence" value="ECO:0007669"/>
    <property type="project" value="TreeGrafter"/>
</dbReference>
<dbReference type="SUPFAM" id="SSF51905">
    <property type="entry name" value="FAD/NAD(P)-binding domain"/>
    <property type="match status" value="1"/>
</dbReference>
<gene>
    <name evidence="9" type="ORF">EXZ61_07745</name>
</gene>
<reference evidence="10" key="2">
    <citation type="journal article" date="2020" name="Int. J. Syst. Evol. Microbiol.">
        <title>Genomic insights into a novel species Rhodoferax aquaticus sp. nov., isolated from freshwater.</title>
        <authorList>
            <person name="Li T."/>
            <person name="Zhuo Y."/>
            <person name="Jin C.Z."/>
            <person name="Wu X."/>
            <person name="Ko S.R."/>
            <person name="Jin F.J."/>
            <person name="Ahn C.Y."/>
            <person name="Oh H.M."/>
            <person name="Lee H.G."/>
            <person name="Jin L."/>
        </authorList>
    </citation>
    <scope>NUCLEOTIDE SEQUENCE [LARGE SCALE GENOMIC DNA]</scope>
    <source>
        <strain evidence="10">Gr-4</strain>
    </source>
</reference>
<keyword evidence="3" id="KW-0285">Flavoprotein</keyword>
<dbReference type="PANTHER" id="PTHR11985:SF35">
    <property type="entry name" value="ANAEROBIC GLYCEROL-3-PHOSPHATE DEHYDROGENASE SUBUNIT A"/>
    <property type="match status" value="1"/>
</dbReference>
<reference evidence="10" key="1">
    <citation type="submission" date="2019-02" db="EMBL/GenBank/DDBJ databases">
        <title>Complete genome sequence of Rhodoferax sp. Gr-4.</title>
        <authorList>
            <person name="Jin L."/>
        </authorList>
    </citation>
    <scope>NUCLEOTIDE SEQUENCE [LARGE SCALE GENOMIC DNA]</scope>
    <source>
        <strain evidence="10">Gr-4</strain>
    </source>
</reference>
<feature type="domain" description="FAD dependent oxidoreductase" evidence="7">
    <location>
        <begin position="24"/>
        <end position="375"/>
    </location>
</feature>
<dbReference type="GO" id="GO:0004368">
    <property type="term" value="F:glycerol-3-phosphate dehydrogenase (quinone) activity"/>
    <property type="evidence" value="ECO:0007669"/>
    <property type="project" value="InterPro"/>
</dbReference>
<dbReference type="AlphaFoldDB" id="A0A515EN32"/>
<sequence length="537" mass="58597">MSTLKPAQWARSQALDALGRHTWDVVVIGGGISGAGVAQQAARQGWRVLLLEQRDFAWGTSSRSSKLVHGGLRYLKEGDFKTTLHSVRERQRLMAQAPELVEAQSFLFALCTGRAPGRRMFQLGLRIYDAMAGFKNHFGATLAQAQALAPGLAPKHMHSALVYGDAKTDDARLVMRVLAEAQHDGATVLNYAKVEALHQTQGRVSGLTVHDLASDLRHTVQAKVVVNATGVWADQLRTGLGAQPMLRPLRGSHVVLPFWRLPVAQSISLMHPRDGRPVFFYPWEGATLVGTTDLDYTGDLQTEASITTDEVNYLLEAVNEQFPGAQISPQDISACYAGVRPVVDDGKASASQAARDHVVCNDHGLITVTGGKLTTFRLMAQDALAQAASWAGQAFVRNNDAVFTRAHTPPSHWPAAVRYRLVGRYGDRAAAWCKSATARDLERIPGTDTLWVELAVAAQHEAVLHLDDLLLRRTRLGILLPRGGLDHLARIQALCEPHLQWGAATWAAELDRYQTLIARHYQLPHTAALTSPTPSAP</sequence>